<reference evidence="2 3" key="1">
    <citation type="submission" date="2015-03" db="EMBL/GenBank/DDBJ databases">
        <title>Genome sequencing of Methylobacterium aquaticum DSM16371 type strain.</title>
        <authorList>
            <person name="Chaudhry V."/>
            <person name="Patil P.B."/>
        </authorList>
    </citation>
    <scope>NUCLEOTIDE SEQUENCE [LARGE SCALE GENOMIC DNA]</scope>
    <source>
        <strain evidence="2 3">DSM 16371</strain>
    </source>
</reference>
<evidence type="ECO:0000313" key="3">
    <source>
        <dbReference type="Proteomes" id="UP000035929"/>
    </source>
</evidence>
<accession>A0A0J6S0I1</accession>
<gene>
    <name evidence="2" type="ORF">VP06_31960</name>
</gene>
<dbReference type="EMBL" id="LABX01000356">
    <property type="protein sequence ID" value="KMO27052.1"/>
    <property type="molecule type" value="Genomic_DNA"/>
</dbReference>
<proteinExistence type="predicted"/>
<sequence length="65" mass="7044">MAKMFITGSARSPSNEEFKARVARLAEMPAHTAAPAAQRRNKHQKPAFPQPAAEPSPEGQAEETD</sequence>
<organism evidence="2 3">
    <name type="scientific">Methylobacterium aquaticum</name>
    <dbReference type="NCBI Taxonomy" id="270351"/>
    <lineage>
        <taxon>Bacteria</taxon>
        <taxon>Pseudomonadati</taxon>
        <taxon>Pseudomonadota</taxon>
        <taxon>Alphaproteobacteria</taxon>
        <taxon>Hyphomicrobiales</taxon>
        <taxon>Methylobacteriaceae</taxon>
        <taxon>Methylobacterium</taxon>
    </lineage>
</organism>
<feature type="region of interest" description="Disordered" evidence="1">
    <location>
        <begin position="25"/>
        <end position="65"/>
    </location>
</feature>
<dbReference type="Proteomes" id="UP000035929">
    <property type="component" value="Unassembled WGS sequence"/>
</dbReference>
<protein>
    <submittedName>
        <fullName evidence="2">Uncharacterized protein</fullName>
    </submittedName>
</protein>
<evidence type="ECO:0000256" key="1">
    <source>
        <dbReference type="SAM" id="MobiDB-lite"/>
    </source>
</evidence>
<feature type="compositionally biased region" description="Low complexity" evidence="1">
    <location>
        <begin position="26"/>
        <end position="37"/>
    </location>
</feature>
<dbReference type="RefSeq" id="WP_048467835.1">
    <property type="nucleotide sequence ID" value="NZ_JBNTQU010000003.1"/>
</dbReference>
<name>A0A0J6S0I1_9HYPH</name>
<dbReference type="AlphaFoldDB" id="A0A0J6S0I1"/>
<comment type="caution">
    <text evidence="2">The sequence shown here is derived from an EMBL/GenBank/DDBJ whole genome shotgun (WGS) entry which is preliminary data.</text>
</comment>
<dbReference type="PATRIC" id="fig|270351.6.peg.5168"/>
<evidence type="ECO:0000313" key="2">
    <source>
        <dbReference type="EMBL" id="KMO27052.1"/>
    </source>
</evidence>